<dbReference type="EMBL" id="WHJH01000005">
    <property type="protein sequence ID" value="NHZ88798.1"/>
    <property type="molecule type" value="Genomic_DNA"/>
</dbReference>
<feature type="domain" description="Calcineurin-like phosphoesterase" evidence="9">
    <location>
        <begin position="101"/>
        <end position="174"/>
    </location>
</feature>
<evidence type="ECO:0000256" key="1">
    <source>
        <dbReference type="ARBA" id="ARBA00003413"/>
    </source>
</evidence>
<evidence type="ECO:0000256" key="5">
    <source>
        <dbReference type="ARBA" id="ARBA00031248"/>
    </source>
</evidence>
<evidence type="ECO:0000256" key="4">
    <source>
        <dbReference type="ARBA" id="ARBA00022801"/>
    </source>
</evidence>
<evidence type="ECO:0000256" key="7">
    <source>
        <dbReference type="ARBA" id="ARBA00033210"/>
    </source>
</evidence>
<dbReference type="EC" id="3.6.1.41" evidence="3"/>
<dbReference type="CDD" id="cd07422">
    <property type="entry name" value="MPP_ApaH"/>
    <property type="match status" value="1"/>
</dbReference>
<comment type="catalytic activity">
    <reaction evidence="8">
        <text>P(1),P(4)-bis(5'-adenosyl) tetraphosphate + H2O = 2 ADP + 2 H(+)</text>
        <dbReference type="Rhea" id="RHEA:24252"/>
        <dbReference type="ChEBI" id="CHEBI:15377"/>
        <dbReference type="ChEBI" id="CHEBI:15378"/>
        <dbReference type="ChEBI" id="CHEBI:58141"/>
        <dbReference type="ChEBI" id="CHEBI:456216"/>
        <dbReference type="EC" id="3.6.1.41"/>
    </reaction>
</comment>
<gene>
    <name evidence="10" type="ORF">F2P45_07135</name>
</gene>
<organism evidence="10 11">
    <name type="scientific">Massilia mucilaginosa</name>
    <dbReference type="NCBI Taxonomy" id="2609282"/>
    <lineage>
        <taxon>Bacteria</taxon>
        <taxon>Pseudomonadati</taxon>
        <taxon>Pseudomonadota</taxon>
        <taxon>Betaproteobacteria</taxon>
        <taxon>Burkholderiales</taxon>
        <taxon>Oxalobacteraceae</taxon>
        <taxon>Telluria group</taxon>
        <taxon>Massilia</taxon>
    </lineage>
</organism>
<accession>A0ABX0NPZ7</accession>
<dbReference type="NCBIfam" id="TIGR00668">
    <property type="entry name" value="apaH"/>
    <property type="match status" value="1"/>
</dbReference>
<sequence>MAVGVTFIRKSYHRRLQQILPVSINSYAPEQCAPAYDTQIRRRHRTTFWPGSIHQHVHRGKPCSSPNRHHRLQKSFSIRRARNAEPRFYVKPASTGIELLRTYVIGDLQGCAHETAVLLNRIEEDAGGPARVLFVGDLINRGPASLDALRRVAALARAGAGEALLGNHDLHLLAVAVGAQKMAKSDTLDAILGAPDRDELIYWLRHRPLAMMAEGHLLVHAGVAPQWDAAQTMALAGEVEAVLRGPGWIDFLRGMYGNEPARWDDGLSGIARLRCIVNALTRMRLCAPDGTMDFKEKESAGAPPGSSLLPWFDLPGRRSLGTTVVFGHWSALGLLLRDDVVGLDSGCVWGGKLTALCLNDRSLLQVDCPEYKEPGKQKG</sequence>
<comment type="similarity">
    <text evidence="2">Belongs to the Ap4A hydrolase family.</text>
</comment>
<evidence type="ECO:0000313" key="11">
    <source>
        <dbReference type="Proteomes" id="UP000609726"/>
    </source>
</evidence>
<dbReference type="SUPFAM" id="SSF56300">
    <property type="entry name" value="Metallo-dependent phosphatases"/>
    <property type="match status" value="1"/>
</dbReference>
<protein>
    <recommendedName>
        <fullName evidence="3">bis(5'-nucleosyl)-tetraphosphatase (symmetrical)</fullName>
        <ecNumber evidence="3">3.6.1.41</ecNumber>
    </recommendedName>
    <alternativeName>
        <fullName evidence="6">Ap4A hydrolase</fullName>
    </alternativeName>
    <alternativeName>
        <fullName evidence="5">Diadenosine 5',5'''-P1,P4-tetraphosphate pyrophosphohydrolase</fullName>
    </alternativeName>
    <alternativeName>
        <fullName evidence="7">Diadenosine tetraphosphatase</fullName>
    </alternativeName>
</protein>
<dbReference type="Gene3D" id="3.60.21.10">
    <property type="match status" value="1"/>
</dbReference>
<name>A0ABX0NPZ7_9BURK</name>
<dbReference type="InterPro" id="IPR029052">
    <property type="entry name" value="Metallo-depent_PP-like"/>
</dbReference>
<dbReference type="Proteomes" id="UP000609726">
    <property type="component" value="Unassembled WGS sequence"/>
</dbReference>
<comment type="function">
    <text evidence="1">Hydrolyzes diadenosine 5',5'''-P1,P4-tetraphosphate to yield ADP.</text>
</comment>
<proteinExistence type="inferred from homology"/>
<dbReference type="GO" id="GO:0008803">
    <property type="term" value="F:bis(5'-nucleosyl)-tetraphosphatase (symmetrical) activity"/>
    <property type="evidence" value="ECO:0007669"/>
    <property type="project" value="UniProtKB-EC"/>
</dbReference>
<reference evidence="10 11" key="1">
    <citation type="submission" date="2019-10" db="EMBL/GenBank/DDBJ databases">
        <title>Taxonomy of Antarctic Massilia spp.: description of Massilia rubra sp. nov., Massilia aquatica sp. nov., Massilia mucilaginosa sp. nov., Massilia frigida sp. nov. isolated from streams, lakes and regoliths.</title>
        <authorList>
            <person name="Holochova P."/>
            <person name="Sedlacek I."/>
            <person name="Kralova S."/>
            <person name="Maslanova I."/>
            <person name="Busse H.-J."/>
            <person name="Stankova E."/>
            <person name="Vrbovska V."/>
            <person name="Kovarovic V."/>
            <person name="Bartak M."/>
            <person name="Svec P."/>
            <person name="Pantucek R."/>
        </authorList>
    </citation>
    <scope>NUCLEOTIDE SEQUENCE [LARGE SCALE GENOMIC DNA]</scope>
    <source>
        <strain evidence="10 11">CCM 8733</strain>
    </source>
</reference>
<keyword evidence="11" id="KW-1185">Reference proteome</keyword>
<comment type="caution">
    <text evidence="10">The sequence shown here is derived from an EMBL/GenBank/DDBJ whole genome shotgun (WGS) entry which is preliminary data.</text>
</comment>
<evidence type="ECO:0000256" key="8">
    <source>
        <dbReference type="ARBA" id="ARBA00049417"/>
    </source>
</evidence>
<dbReference type="Pfam" id="PF00149">
    <property type="entry name" value="Metallophos"/>
    <property type="match status" value="1"/>
</dbReference>
<evidence type="ECO:0000313" key="10">
    <source>
        <dbReference type="EMBL" id="NHZ88798.1"/>
    </source>
</evidence>
<dbReference type="PANTHER" id="PTHR40942:SF4">
    <property type="entry name" value="CYTOCHROME C5"/>
    <property type="match status" value="1"/>
</dbReference>
<keyword evidence="4 10" id="KW-0378">Hydrolase</keyword>
<dbReference type="InterPro" id="IPR004617">
    <property type="entry name" value="ApaH"/>
</dbReference>
<dbReference type="InterPro" id="IPR004843">
    <property type="entry name" value="Calcineurin-like_PHP"/>
</dbReference>
<evidence type="ECO:0000256" key="2">
    <source>
        <dbReference type="ARBA" id="ARBA00005419"/>
    </source>
</evidence>
<dbReference type="PANTHER" id="PTHR40942">
    <property type="match status" value="1"/>
</dbReference>
<evidence type="ECO:0000256" key="6">
    <source>
        <dbReference type="ARBA" id="ARBA00032248"/>
    </source>
</evidence>
<evidence type="ECO:0000256" key="3">
    <source>
        <dbReference type="ARBA" id="ARBA00012506"/>
    </source>
</evidence>
<dbReference type="NCBIfam" id="NF001204">
    <property type="entry name" value="PRK00166.1"/>
    <property type="match status" value="1"/>
</dbReference>
<evidence type="ECO:0000259" key="9">
    <source>
        <dbReference type="Pfam" id="PF00149"/>
    </source>
</evidence>